<organism evidence="7 8">
    <name type="scientific">Turnera subulata</name>
    <dbReference type="NCBI Taxonomy" id="218843"/>
    <lineage>
        <taxon>Eukaryota</taxon>
        <taxon>Viridiplantae</taxon>
        <taxon>Streptophyta</taxon>
        <taxon>Embryophyta</taxon>
        <taxon>Tracheophyta</taxon>
        <taxon>Spermatophyta</taxon>
        <taxon>Magnoliopsida</taxon>
        <taxon>eudicotyledons</taxon>
        <taxon>Gunneridae</taxon>
        <taxon>Pentapetalae</taxon>
        <taxon>rosids</taxon>
        <taxon>fabids</taxon>
        <taxon>Malpighiales</taxon>
        <taxon>Passifloraceae</taxon>
        <taxon>Turnera</taxon>
    </lineage>
</organism>
<evidence type="ECO:0000313" key="7">
    <source>
        <dbReference type="EMBL" id="KAJ4833527.1"/>
    </source>
</evidence>
<sequence length="466" mass="52496">MDDKRAVISSHNHVLVFPLRVQGHINPMLQFSKRLASRGFRVTLITPTSSGNSMQMQEQEQDRSIKVETIYDGYNEGEKAATRDEFLDRMKATVPQSLAELIDKYRSTQWPVTCLIYDSLLPWLLDVAQSSGIHGAPFFTQSCAATVTYYHALHGSLKLPLEESSVVKLPSLPEMEFNDLPSFVQVPGSNPVIYDLVLNQLSNLDKAIWLLWNTFDALEDEVVNWISSKWPIKTIGPTIPSMFLDKRLEDDKDYSLSLFKPKSEACVKWLDSKEPGSVVYVSFGSLASLGEDQMAELAWGLKRSNYSFLWVVRESEEKKLPSDFIEDTSDTSLIVTWSPQLQVLAHRSTGCFVTHCGWNSTLEALSLGVPMVAMPQWTDQPTNAKFVADVWRVGVRVNVGDNGVVTKEEIERCIREVMEEGRGNEIRQNSEKWKELARKAVDEGGSSDKNIDEFLEELSSSVGTKE</sequence>
<dbReference type="Gene3D" id="3.40.50.2000">
    <property type="entry name" value="Glycogen Phosphorylase B"/>
    <property type="match status" value="2"/>
</dbReference>
<dbReference type="PANTHER" id="PTHR11926">
    <property type="entry name" value="GLUCOSYL/GLUCURONOSYL TRANSFERASES"/>
    <property type="match status" value="1"/>
</dbReference>
<dbReference type="Pfam" id="PF00201">
    <property type="entry name" value="UDPGT"/>
    <property type="match status" value="1"/>
</dbReference>
<gene>
    <name evidence="7" type="ORF">Tsubulata_030061</name>
</gene>
<evidence type="ECO:0000256" key="4">
    <source>
        <dbReference type="ARBA" id="ARBA00047606"/>
    </source>
</evidence>
<dbReference type="EMBL" id="JAKUCV010004928">
    <property type="protein sequence ID" value="KAJ4833527.1"/>
    <property type="molecule type" value="Genomic_DNA"/>
</dbReference>
<comment type="caution">
    <text evidence="7">The sequence shown here is derived from an EMBL/GenBank/DDBJ whole genome shotgun (WGS) entry which is preliminary data.</text>
</comment>
<protein>
    <recommendedName>
        <fullName evidence="6">Glycosyltransferase</fullName>
        <ecNumber evidence="6">2.4.1.-</ecNumber>
    </recommendedName>
</protein>
<dbReference type="PROSITE" id="PS00375">
    <property type="entry name" value="UDPGT"/>
    <property type="match status" value="1"/>
</dbReference>
<evidence type="ECO:0000256" key="6">
    <source>
        <dbReference type="RuleBase" id="RU362057"/>
    </source>
</evidence>
<dbReference type="OrthoDB" id="5835829at2759"/>
<evidence type="ECO:0000256" key="1">
    <source>
        <dbReference type="ARBA" id="ARBA00004935"/>
    </source>
</evidence>
<accession>A0A9Q0FN82</accession>
<dbReference type="Proteomes" id="UP001141552">
    <property type="component" value="Unassembled WGS sequence"/>
</dbReference>
<evidence type="ECO:0000313" key="8">
    <source>
        <dbReference type="Proteomes" id="UP001141552"/>
    </source>
</evidence>
<comment type="pathway">
    <text evidence="1">Pigment biosynthesis; anthocyanin biosynthesis.</text>
</comment>
<dbReference type="PANTHER" id="PTHR11926:SF1560">
    <property type="entry name" value="UDP-GLYCOSYLTRANSFERASE 74E1-RELATED"/>
    <property type="match status" value="1"/>
</dbReference>
<dbReference type="InterPro" id="IPR002213">
    <property type="entry name" value="UDP_glucos_trans"/>
</dbReference>
<name>A0A9Q0FN82_9ROSI</name>
<evidence type="ECO:0000256" key="5">
    <source>
        <dbReference type="RuleBase" id="RU003718"/>
    </source>
</evidence>
<dbReference type="GO" id="GO:0047213">
    <property type="term" value="F:anthocyanidin 3-O-glucosyltransferase activity"/>
    <property type="evidence" value="ECO:0007669"/>
    <property type="project" value="UniProtKB-EC"/>
</dbReference>
<dbReference type="AlphaFoldDB" id="A0A9Q0FN82"/>
<dbReference type="InterPro" id="IPR035595">
    <property type="entry name" value="UDP_glycos_trans_CS"/>
</dbReference>
<reference evidence="7" key="2">
    <citation type="journal article" date="2023" name="Plants (Basel)">
        <title>Annotation of the Turnera subulata (Passifloraceae) Draft Genome Reveals the S-Locus Evolved after the Divergence of Turneroideae from Passifloroideae in a Stepwise Manner.</title>
        <authorList>
            <person name="Henning P.M."/>
            <person name="Roalson E.H."/>
            <person name="Mir W."/>
            <person name="McCubbin A.G."/>
            <person name="Shore J.S."/>
        </authorList>
    </citation>
    <scope>NUCLEOTIDE SEQUENCE</scope>
    <source>
        <strain evidence="7">F60SS</strain>
    </source>
</reference>
<evidence type="ECO:0000256" key="3">
    <source>
        <dbReference type="ARBA" id="ARBA00022679"/>
    </source>
</evidence>
<comment type="similarity">
    <text evidence="2 5">Belongs to the UDP-glycosyltransferase family.</text>
</comment>
<keyword evidence="5" id="KW-0328">Glycosyltransferase</keyword>
<proteinExistence type="inferred from homology"/>
<dbReference type="GO" id="GO:0080044">
    <property type="term" value="F:quercetin 7-O-glucosyltransferase activity"/>
    <property type="evidence" value="ECO:0007669"/>
    <property type="project" value="TreeGrafter"/>
</dbReference>
<dbReference type="SUPFAM" id="SSF53756">
    <property type="entry name" value="UDP-Glycosyltransferase/glycogen phosphorylase"/>
    <property type="match status" value="1"/>
</dbReference>
<dbReference type="CDD" id="cd03784">
    <property type="entry name" value="GT1_Gtf-like"/>
    <property type="match status" value="1"/>
</dbReference>
<comment type="catalytic activity">
    <reaction evidence="4">
        <text>an anthocyanidin + UDP-alpha-D-glucose + H(+) = an anthocyanidin 3-O-beta-D-glucoside + UDP</text>
        <dbReference type="Rhea" id="RHEA:20093"/>
        <dbReference type="ChEBI" id="CHEBI:15378"/>
        <dbReference type="ChEBI" id="CHEBI:16307"/>
        <dbReference type="ChEBI" id="CHEBI:58223"/>
        <dbReference type="ChEBI" id="CHEBI:58885"/>
        <dbReference type="ChEBI" id="CHEBI:143576"/>
        <dbReference type="EC" id="2.4.1.115"/>
    </reaction>
</comment>
<keyword evidence="8" id="KW-1185">Reference proteome</keyword>
<dbReference type="GO" id="GO:0080043">
    <property type="term" value="F:quercetin 3-O-glucosyltransferase activity"/>
    <property type="evidence" value="ECO:0007669"/>
    <property type="project" value="TreeGrafter"/>
</dbReference>
<dbReference type="FunFam" id="3.40.50.2000:FF:000019">
    <property type="entry name" value="Glycosyltransferase"/>
    <property type="match status" value="1"/>
</dbReference>
<reference evidence="7" key="1">
    <citation type="submission" date="2022-02" db="EMBL/GenBank/DDBJ databases">
        <authorList>
            <person name="Henning P.M."/>
            <person name="McCubbin A.G."/>
            <person name="Shore J.S."/>
        </authorList>
    </citation>
    <scope>NUCLEOTIDE SEQUENCE</scope>
    <source>
        <strain evidence="7">F60SS</strain>
        <tissue evidence="7">Leaves</tissue>
    </source>
</reference>
<dbReference type="EC" id="2.4.1.-" evidence="6"/>
<evidence type="ECO:0000256" key="2">
    <source>
        <dbReference type="ARBA" id="ARBA00009995"/>
    </source>
</evidence>
<keyword evidence="3 5" id="KW-0808">Transferase</keyword>